<dbReference type="RefSeq" id="WP_031564476.1">
    <property type="nucleotide sequence ID" value="NZ_CAAAIS010000001.1"/>
</dbReference>
<dbReference type="Proteomes" id="UP000255297">
    <property type="component" value="Unassembled WGS sequence"/>
</dbReference>
<keyword evidence="2" id="KW-1185">Reference proteome</keyword>
<dbReference type="AlphaFoldDB" id="A0A378LTF8"/>
<sequence>MYFKSENSAPHSIATPPKYSLEELKRQHNSFTLDCGFFRAHVKTRIEKLNQDYGALCTLLEKTIEQVEEQIITNQNRIKDVSYYGEDGEYLKSRIISENERQKKYIENIQLQIERAKSLQYLYSLDSTQLFQEVLKNKSSVLLILQTPKLIIKIPNHQLVEITDNDPEIIKEFASLLATQEYTTELTKVFTALKLQVSEVGLQRFIEGKENEVIHDLLIKINFYLDKKIDRALKKNSYPWALGYFGSNYKLIAGDKKVSIPHGIYEIKSYLEQIGKIPGRDILNKIQTTLHIKNIENQDESLFQKIKWAISCLFGFCQSQETAKEYAFLEEVAAGKKSIS</sequence>
<evidence type="ECO:0000313" key="2">
    <source>
        <dbReference type="Proteomes" id="UP000255297"/>
    </source>
</evidence>
<accession>A0A378LTF8</accession>
<gene>
    <name evidence="1" type="ORF">NCTC11532_02202</name>
</gene>
<proteinExistence type="predicted"/>
<name>A0A378LTF8_9GAMM</name>
<dbReference type="STRING" id="1122170.GCA_000701265_00285"/>
<evidence type="ECO:0000313" key="1">
    <source>
        <dbReference type="EMBL" id="STY30039.1"/>
    </source>
</evidence>
<protein>
    <submittedName>
        <fullName evidence="1">Uncharacterized protein</fullName>
    </submittedName>
</protein>
<organism evidence="1 2">
    <name type="scientific">Legionella wadsworthii</name>
    <dbReference type="NCBI Taxonomy" id="28088"/>
    <lineage>
        <taxon>Bacteria</taxon>
        <taxon>Pseudomonadati</taxon>
        <taxon>Pseudomonadota</taxon>
        <taxon>Gammaproteobacteria</taxon>
        <taxon>Legionellales</taxon>
        <taxon>Legionellaceae</taxon>
        <taxon>Legionella</taxon>
    </lineage>
</organism>
<dbReference type="OrthoDB" id="5653138at2"/>
<dbReference type="EMBL" id="UGPB01000001">
    <property type="protein sequence ID" value="STY30039.1"/>
    <property type="molecule type" value="Genomic_DNA"/>
</dbReference>
<reference evidence="1 2" key="1">
    <citation type="submission" date="2018-06" db="EMBL/GenBank/DDBJ databases">
        <authorList>
            <consortium name="Pathogen Informatics"/>
            <person name="Doyle S."/>
        </authorList>
    </citation>
    <scope>NUCLEOTIDE SEQUENCE [LARGE SCALE GENOMIC DNA]</scope>
    <source>
        <strain evidence="1 2">NCTC11532</strain>
    </source>
</reference>